<proteinExistence type="predicted"/>
<evidence type="ECO:0000313" key="3">
    <source>
        <dbReference type="Proteomes" id="UP001152795"/>
    </source>
</evidence>
<dbReference type="Pfam" id="PF18717">
    <property type="entry name" value="CxC4"/>
    <property type="match status" value="1"/>
</dbReference>
<dbReference type="InterPro" id="IPR040648">
    <property type="entry name" value="HMGXB3_CxC4"/>
</dbReference>
<accession>A0A6S7FSJ2</accession>
<comment type="caution">
    <text evidence="2">The sequence shown here is derived from an EMBL/GenBank/DDBJ whole genome shotgun (WGS) entry which is preliminary data.</text>
</comment>
<evidence type="ECO:0000259" key="1">
    <source>
        <dbReference type="Pfam" id="PF18717"/>
    </source>
</evidence>
<dbReference type="OrthoDB" id="5988537at2759"/>
<sequence>MRQQPIRVKCPFADCGREFHPNSLSTHIKAKHDADERKRVESGRYLNGTCVDYANGIYLVRKQFRGTDHPVHCQFKTSCPASVVCSVDTCRQLSSTASRSGQANFLCDHLKSTQFICPSVVAHHLQEDSLNFVVDTLKWLKLERKSECLEWQKEAAHDNVPLVVQMPLAPESSTRFYHFSMDEEIGDTQDFPTATDENVADEHSPGNGENLPIPSTMFYPPAGNVALNFVKYLLDEKKIPPQLPLALTVQKENFDKSYIPTETNCFYCKTQLTEPYCITQNAKLVTLKGIIEGISLYVKFCNNCKLPYRYQEFADGVHNFNDNWLLSYGICDMIRKHLQVHNAVSRTVEAIENWLQLRPYHLPRGPMLNAYLHFEALSEHSYGFSCLMCGHFPPLLTLDA</sequence>
<dbReference type="PANTHER" id="PTHR17609">
    <property type="entry name" value="HMG DOMAIN-CONTAINING PROTEIN 3"/>
    <property type="match status" value="1"/>
</dbReference>
<feature type="domain" description="HMG" evidence="1">
    <location>
        <begin position="252"/>
        <end position="351"/>
    </location>
</feature>
<dbReference type="AlphaFoldDB" id="A0A6S7FSJ2"/>
<keyword evidence="3" id="KW-1185">Reference proteome</keyword>
<name>A0A6S7FSJ2_PARCT</name>
<reference evidence="2" key="1">
    <citation type="submission" date="2020-04" db="EMBL/GenBank/DDBJ databases">
        <authorList>
            <person name="Alioto T."/>
            <person name="Alioto T."/>
            <person name="Gomez Garrido J."/>
        </authorList>
    </citation>
    <scope>NUCLEOTIDE SEQUENCE</scope>
    <source>
        <strain evidence="2">A484AB</strain>
    </source>
</reference>
<gene>
    <name evidence="2" type="ORF">PACLA_8A022389</name>
</gene>
<dbReference type="Proteomes" id="UP001152795">
    <property type="component" value="Unassembled WGS sequence"/>
</dbReference>
<dbReference type="InterPro" id="IPR039598">
    <property type="entry name" value="HMGXB3"/>
</dbReference>
<dbReference type="EMBL" id="CACRXK020000143">
    <property type="protein sequence ID" value="CAB3978806.1"/>
    <property type="molecule type" value="Genomic_DNA"/>
</dbReference>
<dbReference type="PANTHER" id="PTHR17609:SF3">
    <property type="entry name" value="SAP DOMAIN-CONTAINING PROTEIN"/>
    <property type="match status" value="1"/>
</dbReference>
<organism evidence="2 3">
    <name type="scientific">Paramuricea clavata</name>
    <name type="common">Red gorgonian</name>
    <name type="synonym">Violescent sea-whip</name>
    <dbReference type="NCBI Taxonomy" id="317549"/>
    <lineage>
        <taxon>Eukaryota</taxon>
        <taxon>Metazoa</taxon>
        <taxon>Cnidaria</taxon>
        <taxon>Anthozoa</taxon>
        <taxon>Octocorallia</taxon>
        <taxon>Malacalcyonacea</taxon>
        <taxon>Plexauridae</taxon>
        <taxon>Paramuricea</taxon>
    </lineage>
</organism>
<protein>
    <recommendedName>
        <fullName evidence="1">HMG domain-containing protein</fullName>
    </recommendedName>
</protein>
<evidence type="ECO:0000313" key="2">
    <source>
        <dbReference type="EMBL" id="CAB3978806.1"/>
    </source>
</evidence>